<feature type="transmembrane region" description="Helical" evidence="1">
    <location>
        <begin position="113"/>
        <end position="131"/>
    </location>
</feature>
<dbReference type="PRINTS" id="PR01165">
    <property type="entry name" value="CYCOXIDASEI"/>
</dbReference>
<dbReference type="GO" id="GO:0022904">
    <property type="term" value="P:respiratory electron transport chain"/>
    <property type="evidence" value="ECO:0007669"/>
    <property type="project" value="TreeGrafter"/>
</dbReference>
<name>A0A383EMI9_9ZZZZ</name>
<dbReference type="GO" id="GO:0015990">
    <property type="term" value="P:electron transport coupled proton transport"/>
    <property type="evidence" value="ECO:0007669"/>
    <property type="project" value="TreeGrafter"/>
</dbReference>
<proteinExistence type="predicted"/>
<keyword evidence="1" id="KW-0472">Membrane</keyword>
<reference evidence="3" key="1">
    <citation type="submission" date="2018-05" db="EMBL/GenBank/DDBJ databases">
        <authorList>
            <person name="Lanie J.A."/>
            <person name="Ng W.-L."/>
            <person name="Kazmierczak K.M."/>
            <person name="Andrzejewski T.M."/>
            <person name="Davidsen T.M."/>
            <person name="Wayne K.J."/>
            <person name="Tettelin H."/>
            <person name="Glass J.I."/>
            <person name="Rusch D."/>
            <person name="Podicherti R."/>
            <person name="Tsui H.-C.T."/>
            <person name="Winkler M.E."/>
        </authorList>
    </citation>
    <scope>NUCLEOTIDE SEQUENCE</scope>
</reference>
<feature type="non-terminal residue" evidence="3">
    <location>
        <position position="204"/>
    </location>
</feature>
<gene>
    <name evidence="3" type="ORF">METZ01_LOCUS510703</name>
</gene>
<dbReference type="GO" id="GO:0020037">
    <property type="term" value="F:heme binding"/>
    <property type="evidence" value="ECO:0007669"/>
    <property type="project" value="InterPro"/>
</dbReference>
<evidence type="ECO:0000313" key="3">
    <source>
        <dbReference type="EMBL" id="SVE57849.1"/>
    </source>
</evidence>
<dbReference type="EMBL" id="UINC01227099">
    <property type="protein sequence ID" value="SVE57849.1"/>
    <property type="molecule type" value="Genomic_DNA"/>
</dbReference>
<dbReference type="PANTHER" id="PTHR10422:SF18">
    <property type="entry name" value="CYTOCHROME C OXIDASE SUBUNIT 1"/>
    <property type="match status" value="1"/>
</dbReference>
<feature type="transmembrane region" description="Helical" evidence="1">
    <location>
        <begin position="30"/>
        <end position="50"/>
    </location>
</feature>
<evidence type="ECO:0000259" key="2">
    <source>
        <dbReference type="PROSITE" id="PS50855"/>
    </source>
</evidence>
<dbReference type="GO" id="GO:0009060">
    <property type="term" value="P:aerobic respiration"/>
    <property type="evidence" value="ECO:0007669"/>
    <property type="project" value="InterPro"/>
</dbReference>
<accession>A0A383EMI9</accession>
<evidence type="ECO:0000256" key="1">
    <source>
        <dbReference type="SAM" id="Phobius"/>
    </source>
</evidence>
<dbReference type="AlphaFoldDB" id="A0A383EMI9"/>
<dbReference type="PANTHER" id="PTHR10422">
    <property type="entry name" value="CYTOCHROME C OXIDASE SUBUNIT 1"/>
    <property type="match status" value="1"/>
</dbReference>
<dbReference type="InterPro" id="IPR023616">
    <property type="entry name" value="Cyt_c_oxase-like_su1_dom"/>
</dbReference>
<feature type="domain" description="Cytochrome oxidase subunit I profile" evidence="2">
    <location>
        <begin position="13"/>
        <end position="204"/>
    </location>
</feature>
<dbReference type="Gene3D" id="1.20.210.10">
    <property type="entry name" value="Cytochrome c oxidase-like, subunit I domain"/>
    <property type="match status" value="1"/>
</dbReference>
<dbReference type="GO" id="GO:0004129">
    <property type="term" value="F:cytochrome-c oxidase activity"/>
    <property type="evidence" value="ECO:0007669"/>
    <property type="project" value="InterPro"/>
</dbReference>
<feature type="transmembrane region" description="Helical" evidence="1">
    <location>
        <begin position="151"/>
        <end position="176"/>
    </location>
</feature>
<protein>
    <recommendedName>
        <fullName evidence="2">Cytochrome oxidase subunit I profile domain-containing protein</fullName>
    </recommendedName>
</protein>
<keyword evidence="1" id="KW-1133">Transmembrane helix</keyword>
<organism evidence="3">
    <name type="scientific">marine metagenome</name>
    <dbReference type="NCBI Taxonomy" id="408172"/>
    <lineage>
        <taxon>unclassified sequences</taxon>
        <taxon>metagenomes</taxon>
        <taxon>ecological metagenomes</taxon>
    </lineage>
</organism>
<dbReference type="SUPFAM" id="SSF81442">
    <property type="entry name" value="Cytochrome c oxidase subunit I-like"/>
    <property type="match status" value="1"/>
</dbReference>
<dbReference type="InterPro" id="IPR000883">
    <property type="entry name" value="Cyt_C_Oxase_1"/>
</dbReference>
<dbReference type="GO" id="GO:0016020">
    <property type="term" value="C:membrane"/>
    <property type="evidence" value="ECO:0007669"/>
    <property type="project" value="InterPro"/>
</dbReference>
<keyword evidence="1" id="KW-0812">Transmembrane</keyword>
<feature type="transmembrane region" description="Helical" evidence="1">
    <location>
        <begin position="70"/>
        <end position="101"/>
    </location>
</feature>
<dbReference type="PROSITE" id="PS50855">
    <property type="entry name" value="COX1"/>
    <property type="match status" value="1"/>
</dbReference>
<dbReference type="Pfam" id="PF00115">
    <property type="entry name" value="COX1"/>
    <property type="match status" value="1"/>
</dbReference>
<dbReference type="InterPro" id="IPR036927">
    <property type="entry name" value="Cyt_c_oxase-like_su1_sf"/>
</dbReference>
<sequence length="204" mass="22999">MREYLEKNYLNEETTLKSWLLTLDHKRIGLMYLFAIMFFFTIGGFLALAIRLELMTPMGGDIMDADTYNVFYTLHGAIMIFMFIIPSVPAAMGNLILPVMLGAKDVAFPRLNLASWYIYIIGSFIGVYSIISGGVDTGWTFYTPYSSSTDTAVITMTFAVFVLGFSSIFTGINFIVTVHKMRAPGITWFKMPLFIWSLYATALI</sequence>